<dbReference type="EC" id="1.1.5.3" evidence="7 14"/>
<keyword evidence="8" id="KW-1003">Cell membrane</keyword>
<keyword evidence="11 14" id="KW-0560">Oxidoreductase</keyword>
<dbReference type="Pfam" id="PF01266">
    <property type="entry name" value="DAO"/>
    <property type="match status" value="1"/>
</dbReference>
<accession>A0A897N3C1</accession>
<dbReference type="InterPro" id="IPR041854">
    <property type="entry name" value="BFD-like_2Fe2S-bd_dom_sf"/>
</dbReference>
<dbReference type="Pfam" id="PF04324">
    <property type="entry name" value="Fer2_BFD"/>
    <property type="match status" value="1"/>
</dbReference>
<name>A0A897N3C1_9EURY</name>
<evidence type="ECO:0000256" key="10">
    <source>
        <dbReference type="ARBA" id="ARBA00022827"/>
    </source>
</evidence>
<evidence type="ECO:0000256" key="14">
    <source>
        <dbReference type="RuleBase" id="RU361217"/>
    </source>
</evidence>
<comment type="catalytic activity">
    <reaction evidence="13 14">
        <text>a quinone + sn-glycerol 3-phosphate = dihydroxyacetone phosphate + a quinol</text>
        <dbReference type="Rhea" id="RHEA:18977"/>
        <dbReference type="ChEBI" id="CHEBI:24646"/>
        <dbReference type="ChEBI" id="CHEBI:57597"/>
        <dbReference type="ChEBI" id="CHEBI:57642"/>
        <dbReference type="ChEBI" id="CHEBI:132124"/>
        <dbReference type="EC" id="1.1.5.3"/>
    </reaction>
</comment>
<organism evidence="18 19">
    <name type="scientific">Halapricum desulfuricans</name>
    <dbReference type="NCBI Taxonomy" id="2841257"/>
    <lineage>
        <taxon>Archaea</taxon>
        <taxon>Methanobacteriati</taxon>
        <taxon>Methanobacteriota</taxon>
        <taxon>Stenosarchaea group</taxon>
        <taxon>Halobacteria</taxon>
        <taxon>Halobacteriales</taxon>
        <taxon>Haloarculaceae</taxon>
        <taxon>Halapricum</taxon>
    </lineage>
</organism>
<evidence type="ECO:0000256" key="6">
    <source>
        <dbReference type="ARBA" id="ARBA00011331"/>
    </source>
</evidence>
<dbReference type="InterPro" id="IPR000447">
    <property type="entry name" value="G3P_DH_FAD-dep"/>
</dbReference>
<evidence type="ECO:0000256" key="15">
    <source>
        <dbReference type="SAM" id="MobiDB-lite"/>
    </source>
</evidence>
<dbReference type="PROSITE" id="PS00977">
    <property type="entry name" value="FAD_G3PDH_1"/>
    <property type="match status" value="1"/>
</dbReference>
<gene>
    <name evidence="18" type="primary">glpA</name>
    <name evidence="18" type="ORF">HSR121_0450</name>
</gene>
<comment type="pathway">
    <text evidence="4">Polyol metabolism; glycerol degradation via glycerol kinase pathway; glycerone phosphate from sn-glycerol 3-phosphate (anaerobic route): step 1/1.</text>
</comment>
<dbReference type="GO" id="GO:0005886">
    <property type="term" value="C:plasma membrane"/>
    <property type="evidence" value="ECO:0007669"/>
    <property type="project" value="UniProtKB-SubCell"/>
</dbReference>
<evidence type="ECO:0000256" key="9">
    <source>
        <dbReference type="ARBA" id="ARBA00022630"/>
    </source>
</evidence>
<dbReference type="GO" id="GO:0019563">
    <property type="term" value="P:glycerol catabolic process"/>
    <property type="evidence" value="ECO:0007669"/>
    <property type="project" value="UniProtKB-UniPathway"/>
</dbReference>
<feature type="domain" description="BFD-like [2Fe-2S]-binding" evidence="17">
    <location>
        <begin position="428"/>
        <end position="474"/>
    </location>
</feature>
<evidence type="ECO:0000313" key="19">
    <source>
        <dbReference type="Proteomes" id="UP000663525"/>
    </source>
</evidence>
<dbReference type="GO" id="GO:0004368">
    <property type="term" value="F:glycerol-3-phosphate dehydrogenase (quinone) activity"/>
    <property type="evidence" value="ECO:0007669"/>
    <property type="project" value="UniProtKB-EC"/>
</dbReference>
<dbReference type="InterPro" id="IPR036188">
    <property type="entry name" value="FAD/NAD-bd_sf"/>
</dbReference>
<reference evidence="18" key="1">
    <citation type="submission" date="2020-11" db="EMBL/GenBank/DDBJ databases">
        <title>Carbohydrate-dependent, anaerobic sulfur respiration: A novel catabolism in halophilic archaea.</title>
        <authorList>
            <person name="Sorokin D.Y."/>
            <person name="Messina E."/>
            <person name="Smedile F."/>
            <person name="La Cono V."/>
            <person name="Hallsworth J.E."/>
            <person name="Yakimov M.M."/>
        </authorList>
    </citation>
    <scope>NUCLEOTIDE SEQUENCE</scope>
    <source>
        <strain evidence="18">HSR12-1</strain>
    </source>
</reference>
<dbReference type="Proteomes" id="UP000663525">
    <property type="component" value="Chromosome"/>
</dbReference>
<comment type="similarity">
    <text evidence="5 14">Belongs to the FAD-dependent glycerol-3-phosphate dehydrogenase family.</text>
</comment>
<sequence>MIGGGATGTGTARDLAMRGFDVTLLERGNLTHGTTGRTHGHLHSGGRYAVSDQESAVDCIEENRILRDIASHCIEDTGGLFVQLEGDSDEYFQQKLDGCEECGIPTEVISGEEARRREPHLTEKTERAIRVPDGAIDPFRLAVANAADAVEHGATIETHAEVVDLLVEDDAVAGVRFERRKSNHLGEGTEGDIETIDADHVVSAAGAWAGQIAAMADIDVAMSISKGAMVVTNVRQVDTVINRCLPKGEGDTIIPHETTVLLGANDEPVDDPDDYPEEQWEVEMMIDVASEMVPIVESARMLRAYWGVRPLYDPNSGETEDTGDVTRNYFVLDHAQRDGVAGFTTVVGGKLTTYREMAEKISDHVCERFGIERECRTADEPLPGSEDFSVLRDYMEEFGLRSPVGRRSVERLGSRADEVLTTDDPNPVICGCEGVTRAEVQDAIEQSGSDLNAVRIRTRASMGNCQGGMCAHRLASEVHDANVDGQTFDEAVAREAWDELLQERWKGQRHALWGQQLSQAMLNYALHATTQNRDNDPADGNPIDFAAFDSGP</sequence>
<dbReference type="PROSITE" id="PS00978">
    <property type="entry name" value="FAD_G3PDH_2"/>
    <property type="match status" value="1"/>
</dbReference>
<feature type="domain" description="FAD dependent oxidoreductase" evidence="16">
    <location>
        <begin position="2"/>
        <end position="355"/>
    </location>
</feature>
<dbReference type="GO" id="GO:0050660">
    <property type="term" value="F:flavin adenine dinucleotide binding"/>
    <property type="evidence" value="ECO:0007669"/>
    <property type="project" value="InterPro"/>
</dbReference>
<comment type="subunit">
    <text evidence="6">Composed of a catalytic GlpA/B dimer and of membrane bound GlpC.</text>
</comment>
<comment type="cofactor">
    <cofactor evidence="2 14">
        <name>FAD</name>
        <dbReference type="ChEBI" id="CHEBI:57692"/>
    </cofactor>
</comment>
<evidence type="ECO:0000256" key="8">
    <source>
        <dbReference type="ARBA" id="ARBA00022475"/>
    </source>
</evidence>
<evidence type="ECO:0000256" key="7">
    <source>
        <dbReference type="ARBA" id="ARBA00013029"/>
    </source>
</evidence>
<keyword evidence="9 14" id="KW-0285">Flavoprotein</keyword>
<evidence type="ECO:0000256" key="11">
    <source>
        <dbReference type="ARBA" id="ARBA00023002"/>
    </source>
</evidence>
<dbReference type="PANTHER" id="PTHR11985:SF15">
    <property type="entry name" value="GLYCEROL-3-PHOSPHATE DEHYDROGENASE, MITOCHONDRIAL"/>
    <property type="match status" value="1"/>
</dbReference>
<feature type="region of interest" description="Disordered" evidence="15">
    <location>
        <begin position="531"/>
        <end position="552"/>
    </location>
</feature>
<keyword evidence="12" id="KW-0472">Membrane</keyword>
<dbReference type="InterPro" id="IPR007419">
    <property type="entry name" value="BFD-like_2Fe2S-bd_dom"/>
</dbReference>
<dbReference type="UniPathway" id="UPA00618">
    <property type="reaction ID" value="UER00673"/>
</dbReference>
<dbReference type="Gene3D" id="1.10.10.1100">
    <property type="entry name" value="BFD-like [2Fe-2S]-binding domain"/>
    <property type="match status" value="1"/>
</dbReference>
<evidence type="ECO:0000259" key="17">
    <source>
        <dbReference type="Pfam" id="PF04324"/>
    </source>
</evidence>
<evidence type="ECO:0000256" key="4">
    <source>
        <dbReference type="ARBA" id="ARBA00005157"/>
    </source>
</evidence>
<comment type="subcellular location">
    <subcellularLocation>
        <location evidence="3">Cell membrane</location>
        <topology evidence="3">Peripheral membrane protein</topology>
    </subcellularLocation>
</comment>
<evidence type="ECO:0000256" key="5">
    <source>
        <dbReference type="ARBA" id="ARBA00007330"/>
    </source>
</evidence>
<dbReference type="NCBIfam" id="NF008313">
    <property type="entry name" value="PRK11101.1"/>
    <property type="match status" value="1"/>
</dbReference>
<dbReference type="InterPro" id="IPR017752">
    <property type="entry name" value="G3P_DH_GlpA_su"/>
</dbReference>
<dbReference type="CDD" id="cd19946">
    <property type="entry name" value="GlpA-like_Fer2_BFD-like"/>
    <property type="match status" value="1"/>
</dbReference>
<evidence type="ECO:0000256" key="1">
    <source>
        <dbReference type="ARBA" id="ARBA00001917"/>
    </source>
</evidence>
<dbReference type="GO" id="GO:0009331">
    <property type="term" value="C:glycerol-3-phosphate dehydrogenase (FAD) complex"/>
    <property type="evidence" value="ECO:0007669"/>
    <property type="project" value="UniProtKB-UniRule"/>
</dbReference>
<evidence type="ECO:0000256" key="2">
    <source>
        <dbReference type="ARBA" id="ARBA00001974"/>
    </source>
</evidence>
<dbReference type="NCBIfam" id="TIGR03377">
    <property type="entry name" value="glycerol3P_GlpA"/>
    <property type="match status" value="1"/>
</dbReference>
<dbReference type="Gene3D" id="3.50.50.60">
    <property type="entry name" value="FAD/NAD(P)-binding domain"/>
    <property type="match status" value="3"/>
</dbReference>
<evidence type="ECO:0000259" key="16">
    <source>
        <dbReference type="Pfam" id="PF01266"/>
    </source>
</evidence>
<evidence type="ECO:0000256" key="3">
    <source>
        <dbReference type="ARBA" id="ARBA00004202"/>
    </source>
</evidence>
<dbReference type="AlphaFoldDB" id="A0A897N3C1"/>
<dbReference type="PANTHER" id="PTHR11985">
    <property type="entry name" value="GLYCEROL-3-PHOSPHATE DEHYDROGENASE"/>
    <property type="match status" value="1"/>
</dbReference>
<dbReference type="SUPFAM" id="SSF54373">
    <property type="entry name" value="FAD-linked reductases, C-terminal domain"/>
    <property type="match status" value="1"/>
</dbReference>
<dbReference type="InterPro" id="IPR006076">
    <property type="entry name" value="FAD-dep_OxRdtase"/>
</dbReference>
<comment type="cofactor">
    <cofactor evidence="1">
        <name>FMN</name>
        <dbReference type="ChEBI" id="CHEBI:58210"/>
    </cofactor>
</comment>
<dbReference type="GO" id="GO:0010181">
    <property type="term" value="F:FMN binding"/>
    <property type="evidence" value="ECO:0007669"/>
    <property type="project" value="InterPro"/>
</dbReference>
<dbReference type="GO" id="GO:0006072">
    <property type="term" value="P:glycerol-3-phosphate metabolic process"/>
    <property type="evidence" value="ECO:0007669"/>
    <property type="project" value="UniProtKB-UniRule"/>
</dbReference>
<protein>
    <recommendedName>
        <fullName evidence="7 14">Glycerol-3-phosphate dehydrogenase</fullName>
        <ecNumber evidence="7 14">1.1.5.3</ecNumber>
    </recommendedName>
</protein>
<dbReference type="SUPFAM" id="SSF51905">
    <property type="entry name" value="FAD/NAD(P)-binding domain"/>
    <property type="match status" value="1"/>
</dbReference>
<evidence type="ECO:0000256" key="13">
    <source>
        <dbReference type="ARBA" id="ARBA00049055"/>
    </source>
</evidence>
<evidence type="ECO:0000256" key="12">
    <source>
        <dbReference type="ARBA" id="ARBA00023136"/>
    </source>
</evidence>
<dbReference type="PRINTS" id="PR01001">
    <property type="entry name" value="FADG3PDH"/>
</dbReference>
<dbReference type="EMBL" id="CP064787">
    <property type="protein sequence ID" value="QSG04806.1"/>
    <property type="molecule type" value="Genomic_DNA"/>
</dbReference>
<keyword evidence="10" id="KW-0274">FAD</keyword>
<proteinExistence type="inferred from homology"/>
<evidence type="ECO:0000313" key="18">
    <source>
        <dbReference type="EMBL" id="QSG04806.1"/>
    </source>
</evidence>